<sequence length="305" mass="31940">MKQSILSRGSGLTGLGWRIGATAGLLSLCVLSTVRGASGAFEGASLPVADLTAQNGMVTGTMRLMGNRFLLYNGTKLESMAQGMEVNFERGGSMLLCPRSQLQILAASQSAGMMLAFQAGGAQQPFPLKMGDQVITPDWRVELTSDSRQGDMGLVQVVTNRHGDLCLQGSSQQGSYFRVSQLIGDESFRVAGGQSERFVDGKMETSAEGCGCNAEFATKSEMAKINGPDSTADSGPPAPPNYAPAARETLVAAAGPVPRAAPQLSPAETAAAPSRDNTATVKPPRKHPQDVAGYVGSFVHRIFGR</sequence>
<proteinExistence type="predicted"/>
<dbReference type="EMBL" id="JACHEK010000001">
    <property type="protein sequence ID" value="MBB6142784.1"/>
    <property type="molecule type" value="Genomic_DNA"/>
</dbReference>
<accession>A0A841JXU0</accession>
<name>A0A841JXU0_9BACT</name>
<dbReference type="OrthoDB" id="9824653at2"/>
<dbReference type="Proteomes" id="UP000538666">
    <property type="component" value="Unassembled WGS sequence"/>
</dbReference>
<dbReference type="AlphaFoldDB" id="A0A841JXU0"/>
<evidence type="ECO:0000313" key="3">
    <source>
        <dbReference type="Proteomes" id="UP000538666"/>
    </source>
</evidence>
<feature type="region of interest" description="Disordered" evidence="1">
    <location>
        <begin position="257"/>
        <end position="291"/>
    </location>
</feature>
<gene>
    <name evidence="2" type="ORF">HNQ77_000722</name>
</gene>
<dbReference type="RefSeq" id="WP_050057968.1">
    <property type="nucleotide sequence ID" value="NZ_JACHEK010000001.1"/>
</dbReference>
<keyword evidence="3" id="KW-1185">Reference proteome</keyword>
<evidence type="ECO:0000256" key="1">
    <source>
        <dbReference type="SAM" id="MobiDB-lite"/>
    </source>
</evidence>
<comment type="caution">
    <text evidence="2">The sequence shown here is derived from an EMBL/GenBank/DDBJ whole genome shotgun (WGS) entry which is preliminary data.</text>
</comment>
<reference evidence="2 3" key="1">
    <citation type="submission" date="2020-08" db="EMBL/GenBank/DDBJ databases">
        <title>Genomic Encyclopedia of Type Strains, Phase IV (KMG-IV): sequencing the most valuable type-strain genomes for metagenomic binning, comparative biology and taxonomic classification.</title>
        <authorList>
            <person name="Goeker M."/>
        </authorList>
    </citation>
    <scope>NUCLEOTIDE SEQUENCE [LARGE SCALE GENOMIC DNA]</scope>
    <source>
        <strain evidence="2 3">DSM 103733</strain>
    </source>
</reference>
<feature type="region of interest" description="Disordered" evidence="1">
    <location>
        <begin position="224"/>
        <end position="243"/>
    </location>
</feature>
<evidence type="ECO:0000313" key="2">
    <source>
        <dbReference type="EMBL" id="MBB6142784.1"/>
    </source>
</evidence>
<evidence type="ECO:0008006" key="4">
    <source>
        <dbReference type="Google" id="ProtNLM"/>
    </source>
</evidence>
<protein>
    <recommendedName>
        <fullName evidence="4">FecR protein domain-containing protein</fullName>
    </recommendedName>
</protein>
<organism evidence="2 3">
    <name type="scientific">Silvibacterium bohemicum</name>
    <dbReference type="NCBI Taxonomy" id="1577686"/>
    <lineage>
        <taxon>Bacteria</taxon>
        <taxon>Pseudomonadati</taxon>
        <taxon>Acidobacteriota</taxon>
        <taxon>Terriglobia</taxon>
        <taxon>Terriglobales</taxon>
        <taxon>Acidobacteriaceae</taxon>
        <taxon>Silvibacterium</taxon>
    </lineage>
</organism>